<proteinExistence type="predicted"/>
<evidence type="ECO:0000313" key="2">
    <source>
        <dbReference type="EMBL" id="QQP14522.1"/>
    </source>
</evidence>
<dbReference type="Pfam" id="PF09860">
    <property type="entry name" value="DUF2087"/>
    <property type="match status" value="1"/>
</dbReference>
<organism evidence="2 3">
    <name type="scientific">Lysinibacillus agricola</name>
    <dbReference type="NCBI Taxonomy" id="2590012"/>
    <lineage>
        <taxon>Bacteria</taxon>
        <taxon>Bacillati</taxon>
        <taxon>Bacillota</taxon>
        <taxon>Bacilli</taxon>
        <taxon>Bacillales</taxon>
        <taxon>Bacillaceae</taxon>
        <taxon>Lysinibacillus</taxon>
    </lineage>
</organism>
<evidence type="ECO:0000313" key="3">
    <source>
        <dbReference type="Proteomes" id="UP000596049"/>
    </source>
</evidence>
<accession>A0ABX7AZ37</accession>
<dbReference type="Proteomes" id="UP000596049">
    <property type="component" value="Chromosome"/>
</dbReference>
<sequence length="263" mass="30321">MNKLIVCCLLNNKQRGVLFVNVSDLTIEELSKGYVKAGDAYECIFCKESFDAEEVFKINDRFFTAKKAIQRHIENEHISVFEALLQLDKKDTGLSDIQTELLKLFATGAPDKEIVNSTSANSISTIRQHRFKLKEKEKQAKVFLAIMQALETTKVYEPIHKGATQVDERYAITVEEKEKVLATYFKNGLDGPIESFPSKEKRKIILLQHIVTKFAVGRKYSEKEVNAILKPIYIDYVSIRRYLIEYGFLDRSDDCITYWVKEV</sequence>
<feature type="domain" description="DUF2087" evidence="1">
    <location>
        <begin position="193"/>
        <end position="260"/>
    </location>
</feature>
<protein>
    <submittedName>
        <fullName evidence="2">DUF2087 domain-containing protein</fullName>
    </submittedName>
</protein>
<keyword evidence="3" id="KW-1185">Reference proteome</keyword>
<name>A0ABX7AZ37_9BACI</name>
<dbReference type="InterPro" id="IPR018656">
    <property type="entry name" value="DUF2087"/>
</dbReference>
<reference evidence="2 3" key="1">
    <citation type="submission" date="2020-01" db="EMBL/GenBank/DDBJ databases">
        <authorList>
            <person name="Liu G."/>
            <person name="Liu B."/>
        </authorList>
    </citation>
    <scope>NUCLEOTIDE SEQUENCE [LARGE SCALE GENOMIC DNA]</scope>
    <source>
        <strain evidence="2 3">FJAT-51161</strain>
    </source>
</reference>
<dbReference type="EMBL" id="CP067341">
    <property type="protein sequence ID" value="QQP14522.1"/>
    <property type="molecule type" value="Genomic_DNA"/>
</dbReference>
<gene>
    <name evidence="2" type="ORF">FJQ98_11215</name>
</gene>
<evidence type="ECO:0000259" key="1">
    <source>
        <dbReference type="Pfam" id="PF09860"/>
    </source>
</evidence>